<feature type="transmembrane region" description="Helical" evidence="4">
    <location>
        <begin position="259"/>
        <end position="283"/>
    </location>
</feature>
<keyword evidence="4" id="KW-1133">Transmembrane helix</keyword>
<evidence type="ECO:0000256" key="1">
    <source>
        <dbReference type="ARBA" id="ARBA00022737"/>
    </source>
</evidence>
<dbReference type="PANTHER" id="PTHR44216">
    <property type="entry name" value="PROTEIN O-MANNOSYL-TRANSFERASE TMTC2"/>
    <property type="match status" value="1"/>
</dbReference>
<keyword evidence="2" id="KW-0802">TPR repeat</keyword>
<dbReference type="InterPro" id="IPR013618">
    <property type="entry name" value="TMTC_DUF1736"/>
</dbReference>
<dbReference type="GO" id="GO:0005789">
    <property type="term" value="C:endoplasmic reticulum membrane"/>
    <property type="evidence" value="ECO:0007669"/>
    <property type="project" value="TreeGrafter"/>
</dbReference>
<feature type="transmembrane region" description="Helical" evidence="4">
    <location>
        <begin position="48"/>
        <end position="68"/>
    </location>
</feature>
<feature type="transmembrane region" description="Helical" evidence="4">
    <location>
        <begin position="129"/>
        <end position="147"/>
    </location>
</feature>
<reference evidence="6 7" key="1">
    <citation type="submission" date="2023-10" db="EMBL/GenBank/DDBJ databases">
        <title>Genomes of two closely related lineages of the louse Polyplax serrata with different host specificities.</title>
        <authorList>
            <person name="Martinu J."/>
            <person name="Tarabai H."/>
            <person name="Stefka J."/>
            <person name="Hypsa V."/>
        </authorList>
    </citation>
    <scope>NUCLEOTIDE SEQUENCE [LARGE SCALE GENOMIC DNA]</scope>
    <source>
        <strain evidence="6">HR10_N</strain>
    </source>
</reference>
<keyword evidence="4" id="KW-0812">Transmembrane</keyword>
<feature type="domain" description="DUF1736" evidence="5">
    <location>
        <begin position="71"/>
        <end position="143"/>
    </location>
</feature>
<evidence type="ECO:0000313" key="7">
    <source>
        <dbReference type="Proteomes" id="UP001372834"/>
    </source>
</evidence>
<sequence length="365" mass="41278">MECPCVSELTSGLRYPDIRVGLLPRPGFSFLDQKEFNTSKEKKHRGQLASLCTLGFLLFGLLLIRVLLMGAKPPVFASSDNPSSRCPSGLTRTLTFLYLPSFNFILLLFPKWLSFDWSMDAIPRVASLFDFRNLMTLAFYYVIYKILRMNLGKLSRSGKTQARVDDAPKCQVCKGSLNCHGGSRNLNNNNNNNNYLKYNHKDMVYIYKSSGYQKLRCDCPKCVKTEPLQVKYKNWVLLNGRTGKVAGSSCGTVKSGTQIVLISLAFLIVPFIPATNLFFYVGFVVAERVLYIPSVGYCLLISFGCNQLYKRTNKKAVILCATLFLFIVCALRTVSRNNDWYNEESLYRSGIPINPAKYYTALILE</sequence>
<keyword evidence="1" id="KW-0677">Repeat</keyword>
<dbReference type="AlphaFoldDB" id="A0AAN8P3U5"/>
<evidence type="ECO:0000259" key="5">
    <source>
        <dbReference type="Pfam" id="PF08409"/>
    </source>
</evidence>
<dbReference type="PANTHER" id="PTHR44216:SF3">
    <property type="entry name" value="PROTEIN O-MANNOSYL-TRANSFERASE TMTC2"/>
    <property type="match status" value="1"/>
</dbReference>
<dbReference type="GO" id="GO:0000030">
    <property type="term" value="F:mannosyltransferase activity"/>
    <property type="evidence" value="ECO:0007669"/>
    <property type="project" value="TreeGrafter"/>
</dbReference>
<protein>
    <recommendedName>
        <fullName evidence="5">DUF1736 domain-containing protein</fullName>
    </recommendedName>
</protein>
<feature type="transmembrane region" description="Helical" evidence="4">
    <location>
        <begin position="289"/>
        <end position="309"/>
    </location>
</feature>
<keyword evidence="3 4" id="KW-0472">Membrane</keyword>
<evidence type="ECO:0000256" key="2">
    <source>
        <dbReference type="ARBA" id="ARBA00022803"/>
    </source>
</evidence>
<evidence type="ECO:0000256" key="4">
    <source>
        <dbReference type="SAM" id="Phobius"/>
    </source>
</evidence>
<evidence type="ECO:0000256" key="3">
    <source>
        <dbReference type="ARBA" id="ARBA00023136"/>
    </source>
</evidence>
<organism evidence="6 7">
    <name type="scientific">Polyplax serrata</name>
    <name type="common">Common mouse louse</name>
    <dbReference type="NCBI Taxonomy" id="468196"/>
    <lineage>
        <taxon>Eukaryota</taxon>
        <taxon>Metazoa</taxon>
        <taxon>Ecdysozoa</taxon>
        <taxon>Arthropoda</taxon>
        <taxon>Hexapoda</taxon>
        <taxon>Insecta</taxon>
        <taxon>Pterygota</taxon>
        <taxon>Neoptera</taxon>
        <taxon>Paraneoptera</taxon>
        <taxon>Psocodea</taxon>
        <taxon>Troctomorpha</taxon>
        <taxon>Phthiraptera</taxon>
        <taxon>Anoplura</taxon>
        <taxon>Polyplacidae</taxon>
        <taxon>Polyplax</taxon>
    </lineage>
</organism>
<dbReference type="InterPro" id="IPR052384">
    <property type="entry name" value="TMTC_O-mannosyltransferase"/>
</dbReference>
<evidence type="ECO:0000313" key="6">
    <source>
        <dbReference type="EMBL" id="KAK6636503.1"/>
    </source>
</evidence>
<comment type="caution">
    <text evidence="6">The sequence shown here is derived from an EMBL/GenBank/DDBJ whole genome shotgun (WGS) entry which is preliminary data.</text>
</comment>
<dbReference type="EMBL" id="JAWJWE010000004">
    <property type="protein sequence ID" value="KAK6636503.1"/>
    <property type="molecule type" value="Genomic_DNA"/>
</dbReference>
<dbReference type="Pfam" id="PF08409">
    <property type="entry name" value="TMTC_DUF1736"/>
    <property type="match status" value="1"/>
</dbReference>
<dbReference type="Proteomes" id="UP001372834">
    <property type="component" value="Unassembled WGS sequence"/>
</dbReference>
<dbReference type="GO" id="GO:0035269">
    <property type="term" value="P:protein O-linked glycosylation via mannose"/>
    <property type="evidence" value="ECO:0007669"/>
    <property type="project" value="TreeGrafter"/>
</dbReference>
<gene>
    <name evidence="6" type="ORF">RUM43_010164</name>
</gene>
<name>A0AAN8P3U5_POLSC</name>
<feature type="transmembrane region" description="Helical" evidence="4">
    <location>
        <begin position="89"/>
        <end position="109"/>
    </location>
</feature>
<feature type="transmembrane region" description="Helical" evidence="4">
    <location>
        <begin position="316"/>
        <end position="334"/>
    </location>
</feature>
<proteinExistence type="predicted"/>
<accession>A0AAN8P3U5</accession>